<evidence type="ECO:0000313" key="2">
    <source>
        <dbReference type="Proteomes" id="UP001157502"/>
    </source>
</evidence>
<protein>
    <submittedName>
        <fullName evidence="1">Uncharacterized protein</fullName>
    </submittedName>
</protein>
<accession>A0ACC2HIG9</accession>
<proteinExistence type="predicted"/>
<dbReference type="EMBL" id="CM055728">
    <property type="protein sequence ID" value="KAJ8015804.1"/>
    <property type="molecule type" value="Genomic_DNA"/>
</dbReference>
<reference evidence="1" key="1">
    <citation type="submission" date="2021-05" db="EMBL/GenBank/DDBJ databases">
        <authorList>
            <person name="Pan Q."/>
            <person name="Jouanno E."/>
            <person name="Zahm M."/>
            <person name="Klopp C."/>
            <person name="Cabau C."/>
            <person name="Louis A."/>
            <person name="Berthelot C."/>
            <person name="Parey E."/>
            <person name="Roest Crollius H."/>
            <person name="Montfort J."/>
            <person name="Robinson-Rechavi M."/>
            <person name="Bouchez O."/>
            <person name="Lampietro C."/>
            <person name="Lopez Roques C."/>
            <person name="Donnadieu C."/>
            <person name="Postlethwait J."/>
            <person name="Bobe J."/>
            <person name="Dillon D."/>
            <person name="Chandos A."/>
            <person name="von Hippel F."/>
            <person name="Guiguen Y."/>
        </authorList>
    </citation>
    <scope>NUCLEOTIDE SEQUENCE</scope>
    <source>
        <strain evidence="1">YG-Jan2019</strain>
    </source>
</reference>
<organism evidence="1 2">
    <name type="scientific">Dallia pectoralis</name>
    <name type="common">Alaska blackfish</name>
    <dbReference type="NCBI Taxonomy" id="75939"/>
    <lineage>
        <taxon>Eukaryota</taxon>
        <taxon>Metazoa</taxon>
        <taxon>Chordata</taxon>
        <taxon>Craniata</taxon>
        <taxon>Vertebrata</taxon>
        <taxon>Euteleostomi</taxon>
        <taxon>Actinopterygii</taxon>
        <taxon>Neopterygii</taxon>
        <taxon>Teleostei</taxon>
        <taxon>Protacanthopterygii</taxon>
        <taxon>Esociformes</taxon>
        <taxon>Umbridae</taxon>
        <taxon>Dallia</taxon>
    </lineage>
</organism>
<name>A0ACC2HIG9_DALPE</name>
<evidence type="ECO:0000313" key="1">
    <source>
        <dbReference type="EMBL" id="KAJ8015804.1"/>
    </source>
</evidence>
<comment type="caution">
    <text evidence="1">The sequence shown here is derived from an EMBL/GenBank/DDBJ whole genome shotgun (WGS) entry which is preliminary data.</text>
</comment>
<dbReference type="Proteomes" id="UP001157502">
    <property type="component" value="Chromosome 1"/>
</dbReference>
<sequence length="491" mass="53841">MQPLLLLLLTCTNQVLGQNPAIKVILANKGLQYGSHVGTDWLHEKILSMNVPDVTGGVKVGVGTVRYVLDRMSVSQCDVPEPSVNFSEGNQVKTVINGLSIALRGNWHTKFSFMSDRGSFELAVFNLDLTSLVELGSDDKGHLSILSKTCSAGIGKAEINFHGGASWIFKPFVKFFKNRVKALIETQICPIVDEHIADVEQHLTNMQVSYRINCALVLEIPLINPPHINSSDLGLDLKGEFYNFESPKEPPFKALAFDLPRADGFMLSLGMSEFSFNSAAYAYYAAGQLHITVTDKMIPPTSPLRLNTSSFGPFIPQLPKFFPNMLMELEVYARETPMFSFLPDEMSLKVPGAIKAVAIQPNGTRAPLFKLNADGLFSGQVYISEGKLRGLMKLKNFTLTLESSEIGTFQTAALENGMKMAMTIAVLTPLNAKLKEGIPLPSIHDILLVNSVLKIQQGFVSIASDLEVSSPLRGHFEEGFVCPYKTSGAYL</sequence>
<gene>
    <name evidence="1" type="ORF">DPEC_G00000160</name>
</gene>
<keyword evidence="2" id="KW-1185">Reference proteome</keyword>